<feature type="transmembrane region" description="Helical" evidence="6">
    <location>
        <begin position="110"/>
        <end position="128"/>
    </location>
</feature>
<sequence length="291" mass="31153">MTAWQFVAATWPWEPSVVLGCAALGIGYLAAVRWRVEGRAGWFLAGVFVLLFALDSPLDTLADTYLFSAHMAQHLLLLLIVPPLLLAGTPASLLAPAWQTAPFRAIARALGRPVVAWTLGVGAIWVWHIPALFNATLDSGGVHLIEHLSFLVTGVIFWWAILAPLPEARLAPVPAMLYLLAAALACSVLGIVLTFARAGLYPAYLLPVDPLGLKPLIRAGWKLSPETDQEIGGLLMWIPGGLVYLCAMLGVLMRWYRWDEQDADGVVGGAPAPDAAVPAAPVLPAGELHAR</sequence>
<organism evidence="7 8">
    <name type="scientific">Candidatus Segetimicrobium genomatis</name>
    <dbReference type="NCBI Taxonomy" id="2569760"/>
    <lineage>
        <taxon>Bacteria</taxon>
        <taxon>Bacillati</taxon>
        <taxon>Candidatus Sysuimicrobiota</taxon>
        <taxon>Candidatus Sysuimicrobiia</taxon>
        <taxon>Candidatus Sysuimicrobiales</taxon>
        <taxon>Candidatus Segetimicrobiaceae</taxon>
        <taxon>Candidatus Segetimicrobium</taxon>
    </lineage>
</organism>
<evidence type="ECO:0000256" key="2">
    <source>
        <dbReference type="ARBA" id="ARBA00022475"/>
    </source>
</evidence>
<proteinExistence type="predicted"/>
<feature type="transmembrane region" description="Helical" evidence="6">
    <location>
        <begin position="231"/>
        <end position="252"/>
    </location>
</feature>
<feature type="transmembrane region" description="Helical" evidence="6">
    <location>
        <begin position="148"/>
        <end position="165"/>
    </location>
</feature>
<reference evidence="7 8" key="1">
    <citation type="journal article" date="2019" name="Nat. Microbiol.">
        <title>Mediterranean grassland soil C-N compound turnover is dependent on rainfall and depth, and is mediated by genomically divergent microorganisms.</title>
        <authorList>
            <person name="Diamond S."/>
            <person name="Andeer P.F."/>
            <person name="Li Z."/>
            <person name="Crits-Christoph A."/>
            <person name="Burstein D."/>
            <person name="Anantharaman K."/>
            <person name="Lane K.R."/>
            <person name="Thomas B.C."/>
            <person name="Pan C."/>
            <person name="Northen T.R."/>
            <person name="Banfield J.F."/>
        </authorList>
    </citation>
    <scope>NUCLEOTIDE SEQUENCE [LARGE SCALE GENOMIC DNA]</scope>
    <source>
        <strain evidence="7">NP_3</strain>
    </source>
</reference>
<dbReference type="EMBL" id="VBAK01000113">
    <property type="protein sequence ID" value="TMI90367.1"/>
    <property type="molecule type" value="Genomic_DNA"/>
</dbReference>
<dbReference type="InterPro" id="IPR019108">
    <property type="entry name" value="Caa3_assmbl_CtaG-rel"/>
</dbReference>
<protein>
    <submittedName>
        <fullName evidence="7">Cytochrome c oxidase assembly protein</fullName>
    </submittedName>
</protein>
<evidence type="ECO:0000256" key="6">
    <source>
        <dbReference type="SAM" id="Phobius"/>
    </source>
</evidence>
<dbReference type="GO" id="GO:0005886">
    <property type="term" value="C:plasma membrane"/>
    <property type="evidence" value="ECO:0007669"/>
    <property type="project" value="UniProtKB-SubCell"/>
</dbReference>
<dbReference type="AlphaFoldDB" id="A0A537K3M0"/>
<feature type="transmembrane region" description="Helical" evidence="6">
    <location>
        <begin position="12"/>
        <end position="31"/>
    </location>
</feature>
<comment type="subcellular location">
    <subcellularLocation>
        <location evidence="1">Cell membrane</location>
        <topology evidence="1">Multi-pass membrane protein</topology>
    </subcellularLocation>
</comment>
<dbReference type="Pfam" id="PF09678">
    <property type="entry name" value="Caa3_CtaG"/>
    <property type="match status" value="1"/>
</dbReference>
<keyword evidence="4 6" id="KW-1133">Transmembrane helix</keyword>
<evidence type="ECO:0000313" key="8">
    <source>
        <dbReference type="Proteomes" id="UP000318509"/>
    </source>
</evidence>
<evidence type="ECO:0000256" key="5">
    <source>
        <dbReference type="ARBA" id="ARBA00023136"/>
    </source>
</evidence>
<keyword evidence="2" id="KW-1003">Cell membrane</keyword>
<keyword evidence="3 6" id="KW-0812">Transmembrane</keyword>
<evidence type="ECO:0000313" key="7">
    <source>
        <dbReference type="EMBL" id="TMI90367.1"/>
    </source>
</evidence>
<feature type="transmembrane region" description="Helical" evidence="6">
    <location>
        <begin position="38"/>
        <end position="54"/>
    </location>
</feature>
<name>A0A537K3M0_9BACT</name>
<accession>A0A537K3M0</accession>
<feature type="transmembrane region" description="Helical" evidence="6">
    <location>
        <begin position="177"/>
        <end position="200"/>
    </location>
</feature>
<comment type="caution">
    <text evidence="7">The sequence shown here is derived from an EMBL/GenBank/DDBJ whole genome shotgun (WGS) entry which is preliminary data.</text>
</comment>
<dbReference type="Proteomes" id="UP000318509">
    <property type="component" value="Unassembled WGS sequence"/>
</dbReference>
<keyword evidence="5 6" id="KW-0472">Membrane</keyword>
<evidence type="ECO:0000256" key="3">
    <source>
        <dbReference type="ARBA" id="ARBA00022692"/>
    </source>
</evidence>
<gene>
    <name evidence="7" type="ORF">E6H00_06990</name>
</gene>
<evidence type="ECO:0000256" key="4">
    <source>
        <dbReference type="ARBA" id="ARBA00022989"/>
    </source>
</evidence>
<feature type="transmembrane region" description="Helical" evidence="6">
    <location>
        <begin position="74"/>
        <end position="98"/>
    </location>
</feature>
<evidence type="ECO:0000256" key="1">
    <source>
        <dbReference type="ARBA" id="ARBA00004651"/>
    </source>
</evidence>